<organism evidence="1 2">
    <name type="scientific">Moorena producens PAL-8-15-08-1</name>
    <dbReference type="NCBI Taxonomy" id="1458985"/>
    <lineage>
        <taxon>Bacteria</taxon>
        <taxon>Bacillati</taxon>
        <taxon>Cyanobacteriota</taxon>
        <taxon>Cyanophyceae</taxon>
        <taxon>Coleofasciculales</taxon>
        <taxon>Coleofasciculaceae</taxon>
        <taxon>Moorena</taxon>
    </lineage>
</organism>
<dbReference type="RefSeq" id="WP_070391528.1">
    <property type="nucleotide sequence ID" value="NZ_CP017599.1"/>
</dbReference>
<proteinExistence type="predicted"/>
<accession>A0A1D8TN20</accession>
<dbReference type="AlphaFoldDB" id="A0A1D8TN20"/>
<dbReference type="EMBL" id="CP017599">
    <property type="protein sequence ID" value="AOW99029.1"/>
    <property type="molecule type" value="Genomic_DNA"/>
</dbReference>
<dbReference type="KEGG" id="mpro:BJP34_05835"/>
<protein>
    <submittedName>
        <fullName evidence="1">Uncharacterized protein</fullName>
    </submittedName>
</protein>
<sequence>MLDKNVKDEYGEGKHCPPYISTTSLHLLHLYLGWWPVLNNNVKGEYGEGKHCPPYISTAAATAVIQQRPIAL</sequence>
<evidence type="ECO:0000313" key="2">
    <source>
        <dbReference type="Proteomes" id="UP000177870"/>
    </source>
</evidence>
<name>A0A1D8TN20_9CYAN</name>
<evidence type="ECO:0000313" key="1">
    <source>
        <dbReference type="EMBL" id="AOW99029.1"/>
    </source>
</evidence>
<gene>
    <name evidence="1" type="ORF">BJP34_05835</name>
</gene>
<dbReference type="Proteomes" id="UP000177870">
    <property type="component" value="Chromosome"/>
</dbReference>
<reference evidence="2" key="1">
    <citation type="submission" date="2016-10" db="EMBL/GenBank/DDBJ databases">
        <title>Comparative genomics uncovers the prolific and rare metabolic potential of the cyanobacterial genus Moorea.</title>
        <authorList>
            <person name="Leao T."/>
            <person name="Castelao G."/>
            <person name="Korobeynikov A."/>
            <person name="Monroe E.A."/>
            <person name="Podell S."/>
            <person name="Glukhov E."/>
            <person name="Allen E."/>
            <person name="Gerwick W.H."/>
            <person name="Gerwick L."/>
        </authorList>
    </citation>
    <scope>NUCLEOTIDE SEQUENCE [LARGE SCALE GENOMIC DNA]</scope>
    <source>
        <strain evidence="2">PAL-8-15-08-1</strain>
    </source>
</reference>